<dbReference type="Proteomes" id="UP000419144">
    <property type="component" value="Unassembled WGS sequence"/>
</dbReference>
<gene>
    <name evidence="2" type="ORF">LtaPh_0702251</name>
</gene>
<feature type="compositionally biased region" description="Polar residues" evidence="1">
    <location>
        <begin position="36"/>
        <end position="55"/>
    </location>
</feature>
<name>A0A640K9R3_LEITA</name>
<proteinExistence type="predicted"/>
<protein>
    <submittedName>
        <fullName evidence="2">Uncharacterized protein</fullName>
    </submittedName>
</protein>
<dbReference type="EMBL" id="BLBS01000008">
    <property type="protein sequence ID" value="GET86018.1"/>
    <property type="molecule type" value="Genomic_DNA"/>
</dbReference>
<evidence type="ECO:0000313" key="3">
    <source>
        <dbReference type="Proteomes" id="UP000419144"/>
    </source>
</evidence>
<feature type="region of interest" description="Disordered" evidence="1">
    <location>
        <begin position="34"/>
        <end position="55"/>
    </location>
</feature>
<sequence>MGNIGKEDISVSHRRVRHRSATTVKGWWPMCVAGQKGNSTEKPSNTNAETHTRPQISSVRLSFTLPSSVASKAGCPRKGQLAHRKASPLEQLPHPPGGMVKASAPSLPSASSLRSNSARPHTQFLQARRRVVQSSPFVACFKMRSSSVRRASSSGMGWRVLRLNA</sequence>
<feature type="compositionally biased region" description="Low complexity" evidence="1">
    <location>
        <begin position="102"/>
        <end position="120"/>
    </location>
</feature>
<evidence type="ECO:0000256" key="1">
    <source>
        <dbReference type="SAM" id="MobiDB-lite"/>
    </source>
</evidence>
<keyword evidence="3" id="KW-1185">Reference proteome</keyword>
<reference evidence="2" key="1">
    <citation type="submission" date="2019-11" db="EMBL/GenBank/DDBJ databases">
        <title>Leishmania tarentolae CDS.</title>
        <authorList>
            <person name="Goto Y."/>
            <person name="Yamagishi J."/>
        </authorList>
    </citation>
    <scope>NUCLEOTIDE SEQUENCE [LARGE SCALE GENOMIC DNA]</scope>
    <source>
        <strain evidence="2">Parrot Tar II</strain>
    </source>
</reference>
<comment type="caution">
    <text evidence="2">The sequence shown here is derived from an EMBL/GenBank/DDBJ whole genome shotgun (WGS) entry which is preliminary data.</text>
</comment>
<dbReference type="VEuPathDB" id="TriTrypDB:LtaPh_0702251"/>
<feature type="region of interest" description="Disordered" evidence="1">
    <location>
        <begin position="71"/>
        <end position="121"/>
    </location>
</feature>
<dbReference type="AlphaFoldDB" id="A0A640K9R3"/>
<evidence type="ECO:0000313" key="2">
    <source>
        <dbReference type="EMBL" id="GET86018.1"/>
    </source>
</evidence>
<accession>A0A640K9R3</accession>
<organism evidence="2 3">
    <name type="scientific">Leishmania tarentolae</name>
    <name type="common">Sauroleishmania tarentolae</name>
    <dbReference type="NCBI Taxonomy" id="5689"/>
    <lineage>
        <taxon>Eukaryota</taxon>
        <taxon>Discoba</taxon>
        <taxon>Euglenozoa</taxon>
        <taxon>Kinetoplastea</taxon>
        <taxon>Metakinetoplastina</taxon>
        <taxon>Trypanosomatida</taxon>
        <taxon>Trypanosomatidae</taxon>
        <taxon>Leishmaniinae</taxon>
        <taxon>Leishmania</taxon>
        <taxon>lizard Leishmania</taxon>
    </lineage>
</organism>